<proteinExistence type="predicted"/>
<dbReference type="EMBL" id="CP060693">
    <property type="protein sequence ID" value="QNM89893.1"/>
    <property type="molecule type" value="Genomic_DNA"/>
</dbReference>
<evidence type="ECO:0000313" key="1">
    <source>
        <dbReference type="EMBL" id="QNM89893.1"/>
    </source>
</evidence>
<name>A0A7G9LMP4_9BACT</name>
<organism evidence="1 2">
    <name type="scientific">Aliarcobacter cryaerophilus</name>
    <dbReference type="NCBI Taxonomy" id="28198"/>
    <lineage>
        <taxon>Bacteria</taxon>
        <taxon>Pseudomonadati</taxon>
        <taxon>Campylobacterota</taxon>
        <taxon>Epsilonproteobacteria</taxon>
        <taxon>Campylobacterales</taxon>
        <taxon>Arcobacteraceae</taxon>
        <taxon>Aliarcobacter</taxon>
    </lineage>
</organism>
<reference evidence="1 2" key="1">
    <citation type="journal article" date="2020" name="Front. Microbiol.">
        <title>Genomic Analysis and Antimicrobial Resistance of Aliarcobacter cryaerophilus Strains From German Water Poultry.</title>
        <authorList>
            <person name="Muller E."/>
            <person name="Hotzel H."/>
            <person name="Ahlers C."/>
            <person name="Hanel I."/>
            <person name="Tomaso H."/>
            <person name="Abdel-Glil M.Y."/>
        </authorList>
    </citation>
    <scope>NUCLEOTIDE SEQUENCE [LARGE SCALE GENOMIC DNA]</scope>
    <source>
        <strain evidence="1 2">16CS1285-4</strain>
    </source>
</reference>
<sequence>MFVRKKINSSGSISVQILEKTNRTNKLIQTVGSSKDEIEIERLYNRAFEIIDQLKQQSRFNFYSNQDESILNFTQQLSNSNIQAVGSQLIFGKLFDYMGFNILENQLFKVSYTPKRAKKDEYNRTKGLKRLEKKVKSGKLTKDQINSRGYNKYLHLKNEISVEIDYEKFYQDSYWDGLKGYITNTNLSNDAVISNYSNLWQIEKAFRMSKSDLEIRPIYHFTRRRIEAHISISFVAYSIYKELERLLYLYNAPFSVKKAREIIHNIYQIEVTLPDSGVKQKVLLQMDEEQQFLVNMIQNEISKSFG</sequence>
<accession>A0A7G9LMP4</accession>
<evidence type="ECO:0008006" key="3">
    <source>
        <dbReference type="Google" id="ProtNLM"/>
    </source>
</evidence>
<dbReference type="InterPro" id="IPR012337">
    <property type="entry name" value="RNaseH-like_sf"/>
</dbReference>
<dbReference type="AlphaFoldDB" id="A0A7G9LMP4"/>
<dbReference type="RefSeq" id="WP_187474323.1">
    <property type="nucleotide sequence ID" value="NZ_CP060693.1"/>
</dbReference>
<protein>
    <recommendedName>
        <fullName evidence="3">Transposase</fullName>
    </recommendedName>
</protein>
<evidence type="ECO:0000313" key="2">
    <source>
        <dbReference type="Proteomes" id="UP000515842"/>
    </source>
</evidence>
<gene>
    <name evidence="1" type="ORF">HOO34_09750</name>
</gene>
<dbReference type="SUPFAM" id="SSF53098">
    <property type="entry name" value="Ribonuclease H-like"/>
    <property type="match status" value="1"/>
</dbReference>
<dbReference type="Proteomes" id="UP000515842">
    <property type="component" value="Chromosome"/>
</dbReference>